<organism evidence="1 2">
    <name type="scientific">Anaerocolumna cellulosilytica</name>
    <dbReference type="NCBI Taxonomy" id="433286"/>
    <lineage>
        <taxon>Bacteria</taxon>
        <taxon>Bacillati</taxon>
        <taxon>Bacillota</taxon>
        <taxon>Clostridia</taxon>
        <taxon>Lachnospirales</taxon>
        <taxon>Lachnospiraceae</taxon>
        <taxon>Anaerocolumna</taxon>
    </lineage>
</organism>
<accession>A0A6S6QS76</accession>
<protein>
    <submittedName>
        <fullName evidence="1">Uncharacterized protein</fullName>
    </submittedName>
</protein>
<keyword evidence="2" id="KW-1185">Reference proteome</keyword>
<proteinExistence type="predicted"/>
<name>A0A6S6QS76_9FIRM</name>
<gene>
    <name evidence="1" type="ORF">acsn021_00450</name>
</gene>
<evidence type="ECO:0000313" key="2">
    <source>
        <dbReference type="Proteomes" id="UP000515561"/>
    </source>
</evidence>
<reference evidence="1 2" key="1">
    <citation type="journal article" date="2016" name="Int. J. Syst. Evol. Microbiol.">
        <title>Descriptions of Anaerotaenia torta gen. nov., sp. nov. and Anaerocolumna cellulosilytica gen. nov., sp. nov. isolated from a methanogenic reactor of cattle waste.</title>
        <authorList>
            <person name="Uek A."/>
            <person name="Ohtaki Y."/>
            <person name="Kaku N."/>
            <person name="Ueki K."/>
        </authorList>
    </citation>
    <scope>NUCLEOTIDE SEQUENCE [LARGE SCALE GENOMIC DNA]</scope>
    <source>
        <strain evidence="1 2">SN021</strain>
    </source>
</reference>
<dbReference type="AlphaFoldDB" id="A0A6S6QS76"/>
<evidence type="ECO:0000313" key="1">
    <source>
        <dbReference type="EMBL" id="BCJ92476.1"/>
    </source>
</evidence>
<dbReference type="RefSeq" id="WP_184093104.1">
    <property type="nucleotide sequence ID" value="NZ_AP023367.1"/>
</dbReference>
<dbReference type="PANTHER" id="PTHR35007">
    <property type="entry name" value="INTEGRAL MEMBRANE PROTEIN-RELATED"/>
    <property type="match status" value="1"/>
</dbReference>
<dbReference type="Proteomes" id="UP000515561">
    <property type="component" value="Chromosome"/>
</dbReference>
<dbReference type="KEGG" id="acel:acsn021_00450"/>
<dbReference type="PANTHER" id="PTHR35007:SF2">
    <property type="entry name" value="PILUS ASSEMBLE PROTEIN"/>
    <property type="match status" value="1"/>
</dbReference>
<dbReference type="EMBL" id="AP023367">
    <property type="protein sequence ID" value="BCJ92476.1"/>
    <property type="molecule type" value="Genomic_DNA"/>
</dbReference>
<sequence length="492" mass="55971">MIYFNIVFAFAFLLAFILTRRYEADSIADLNEKEHPLKLLYPLVFFLLDKAKVSRFIGGSKGTKDLDTPLRALYIGQPIETVKRLYNGKKIALVILILFATNILSLFIHLQNSQVNELLQGKYLQRPGITEDSKSVELQVTVESEEGQALQEEINLTIDERQAVSSEVERFFVQAISYVDSVILKENASPEEVRTDFYFPASIPGTGVHVEWATENLDLVDRKGGVHNEDLTGESVIGVTAVFSYQGRQKEYTRFFNILPKEYSVEELTRQSLLEAIRQNNEKSLTEEVMELPQEIGDKKVIWQEVKKNSGSMLLMFGGLTALALYFAMDKDLNDKVIKRNQEMLLDYPEIINKFTLLVGAGMSLSNAWGKISKDYKDKGGEKRFAYEEMTITYSELMIGTSEETAYERFGRRVKLLPYLRFSALLAQNVKKGSVGLLKQLELEAAEAFEERKELAKRMGEEAGTKLLLPMMLMLLLVLVIIMVPAFMSFQF</sequence>